<dbReference type="EMBL" id="OW240920">
    <property type="protein sequence ID" value="CAH2315277.1"/>
    <property type="molecule type" value="Genomic_DNA"/>
</dbReference>
<accession>A0AAD1T0J0</accession>
<sequence>MSAELDRSTNPQGRYLFLKGKIQNRKYTFATLYVPNQNQAQHIRMTLYKLSSFTEGTLIVGGDLNVPLHPLLDSSTGHSLRLVDCWRATHPADREYTHYSALHKRYERIDYLFLQQEQLSALQSTEIGTALWLDHGPVTLAMDSPQVRPATWTWRLQDSLLLDLETRERVSEALTTYFDLNTTVEHTATTILEAHKSIIRGTLMRLASKKKKRIPSTDV</sequence>
<evidence type="ECO:0000313" key="2">
    <source>
        <dbReference type="Proteomes" id="UP001295444"/>
    </source>
</evidence>
<dbReference type="SUPFAM" id="SSF56219">
    <property type="entry name" value="DNase I-like"/>
    <property type="match status" value="1"/>
</dbReference>
<protein>
    <recommendedName>
        <fullName evidence="3">Endonuclease/exonuclease/phosphatase domain-containing protein</fullName>
    </recommendedName>
</protein>
<evidence type="ECO:0008006" key="3">
    <source>
        <dbReference type="Google" id="ProtNLM"/>
    </source>
</evidence>
<proteinExistence type="predicted"/>
<dbReference type="InterPro" id="IPR036691">
    <property type="entry name" value="Endo/exonu/phosph_ase_sf"/>
</dbReference>
<keyword evidence="2" id="KW-1185">Reference proteome</keyword>
<name>A0AAD1T0J0_PELCU</name>
<dbReference type="AlphaFoldDB" id="A0AAD1T0J0"/>
<dbReference type="Gene3D" id="3.60.10.10">
    <property type="entry name" value="Endonuclease/exonuclease/phosphatase"/>
    <property type="match status" value="1"/>
</dbReference>
<dbReference type="Proteomes" id="UP001295444">
    <property type="component" value="Chromosome 09"/>
</dbReference>
<gene>
    <name evidence="1" type="ORF">PECUL_23A025406</name>
</gene>
<reference evidence="1" key="1">
    <citation type="submission" date="2022-03" db="EMBL/GenBank/DDBJ databases">
        <authorList>
            <person name="Alioto T."/>
            <person name="Alioto T."/>
            <person name="Gomez Garrido J."/>
        </authorList>
    </citation>
    <scope>NUCLEOTIDE SEQUENCE</scope>
</reference>
<organism evidence="1 2">
    <name type="scientific">Pelobates cultripes</name>
    <name type="common">Western spadefoot toad</name>
    <dbReference type="NCBI Taxonomy" id="61616"/>
    <lineage>
        <taxon>Eukaryota</taxon>
        <taxon>Metazoa</taxon>
        <taxon>Chordata</taxon>
        <taxon>Craniata</taxon>
        <taxon>Vertebrata</taxon>
        <taxon>Euteleostomi</taxon>
        <taxon>Amphibia</taxon>
        <taxon>Batrachia</taxon>
        <taxon>Anura</taxon>
        <taxon>Pelobatoidea</taxon>
        <taxon>Pelobatidae</taxon>
        <taxon>Pelobates</taxon>
    </lineage>
</organism>
<evidence type="ECO:0000313" key="1">
    <source>
        <dbReference type="EMBL" id="CAH2315277.1"/>
    </source>
</evidence>